<evidence type="ECO:0000259" key="6">
    <source>
        <dbReference type="PROSITE" id="PS51192"/>
    </source>
</evidence>
<keyword evidence="9" id="KW-1185">Reference proteome</keyword>
<dbReference type="Proteomes" id="UP000598971">
    <property type="component" value="Unassembled WGS sequence"/>
</dbReference>
<evidence type="ECO:0000256" key="1">
    <source>
        <dbReference type="ARBA" id="ARBA00022741"/>
    </source>
</evidence>
<dbReference type="CDD" id="cd00268">
    <property type="entry name" value="DEADc"/>
    <property type="match status" value="1"/>
</dbReference>
<name>A0A8J8FGG6_9BACT</name>
<dbReference type="Pfam" id="PF00270">
    <property type="entry name" value="DEAD"/>
    <property type="match status" value="1"/>
</dbReference>
<dbReference type="SMART" id="SM00487">
    <property type="entry name" value="DEXDc"/>
    <property type="match status" value="1"/>
</dbReference>
<dbReference type="InterPro" id="IPR011545">
    <property type="entry name" value="DEAD/DEAH_box_helicase_dom"/>
</dbReference>
<dbReference type="CDD" id="cd18787">
    <property type="entry name" value="SF2_C_DEAD"/>
    <property type="match status" value="1"/>
</dbReference>
<dbReference type="InterPro" id="IPR005580">
    <property type="entry name" value="DbpA/CsdA_RNA-bd_dom"/>
</dbReference>
<dbReference type="PANTHER" id="PTHR47959:SF1">
    <property type="entry name" value="ATP-DEPENDENT RNA HELICASE DBPA"/>
    <property type="match status" value="1"/>
</dbReference>
<dbReference type="InterPro" id="IPR001650">
    <property type="entry name" value="Helicase_C-like"/>
</dbReference>
<dbReference type="GO" id="GO:0003676">
    <property type="term" value="F:nucleic acid binding"/>
    <property type="evidence" value="ECO:0007669"/>
    <property type="project" value="InterPro"/>
</dbReference>
<gene>
    <name evidence="8" type="ORF">GD597_08075</name>
</gene>
<dbReference type="InterPro" id="IPR044742">
    <property type="entry name" value="DEAD/DEAH_RhlB"/>
</dbReference>
<dbReference type="InterPro" id="IPR050079">
    <property type="entry name" value="DEAD_box_RNA_helicase"/>
</dbReference>
<organism evidence="8 9">
    <name type="scientific">Limnovirga soli</name>
    <dbReference type="NCBI Taxonomy" id="2656915"/>
    <lineage>
        <taxon>Bacteria</taxon>
        <taxon>Pseudomonadati</taxon>
        <taxon>Bacteroidota</taxon>
        <taxon>Chitinophagia</taxon>
        <taxon>Chitinophagales</taxon>
        <taxon>Chitinophagaceae</taxon>
        <taxon>Limnovirga</taxon>
    </lineage>
</organism>
<dbReference type="InterPro" id="IPR012677">
    <property type="entry name" value="Nucleotide-bd_a/b_plait_sf"/>
</dbReference>
<comment type="caution">
    <text evidence="8">The sequence shown here is derived from an EMBL/GenBank/DDBJ whole genome shotgun (WGS) entry which is preliminary data.</text>
</comment>
<keyword evidence="2" id="KW-0378">Hydrolase</keyword>
<evidence type="ECO:0000259" key="7">
    <source>
        <dbReference type="PROSITE" id="PS51194"/>
    </source>
</evidence>
<dbReference type="Gene3D" id="3.30.70.330">
    <property type="match status" value="1"/>
</dbReference>
<keyword evidence="4" id="KW-0067">ATP-binding</keyword>
<dbReference type="PROSITE" id="PS51192">
    <property type="entry name" value="HELICASE_ATP_BIND_1"/>
    <property type="match status" value="1"/>
</dbReference>
<reference evidence="8" key="1">
    <citation type="submission" date="2019-10" db="EMBL/GenBank/DDBJ databases">
        <title>Draft genome sequence of Panacibacter sp. KCS-6.</title>
        <authorList>
            <person name="Yim K.J."/>
        </authorList>
    </citation>
    <scope>NUCLEOTIDE SEQUENCE</scope>
    <source>
        <strain evidence="8">KCS-6</strain>
    </source>
</reference>
<feature type="domain" description="Helicase ATP-binding" evidence="6">
    <location>
        <begin position="27"/>
        <end position="195"/>
    </location>
</feature>
<dbReference type="GO" id="GO:0005524">
    <property type="term" value="F:ATP binding"/>
    <property type="evidence" value="ECO:0007669"/>
    <property type="project" value="UniProtKB-KW"/>
</dbReference>
<evidence type="ECO:0000256" key="2">
    <source>
        <dbReference type="ARBA" id="ARBA00022801"/>
    </source>
</evidence>
<dbReference type="InterPro" id="IPR014001">
    <property type="entry name" value="Helicase_ATP-bd"/>
</dbReference>
<proteinExistence type="inferred from homology"/>
<dbReference type="PROSITE" id="PS51194">
    <property type="entry name" value="HELICASE_CTER"/>
    <property type="match status" value="1"/>
</dbReference>
<feature type="domain" description="Helicase C-terminal" evidence="7">
    <location>
        <begin position="220"/>
        <end position="369"/>
    </location>
</feature>
<dbReference type="SUPFAM" id="SSF52540">
    <property type="entry name" value="P-loop containing nucleoside triphosphate hydrolases"/>
    <property type="match status" value="1"/>
</dbReference>
<dbReference type="Pfam" id="PF03880">
    <property type="entry name" value="DbpA"/>
    <property type="match status" value="1"/>
</dbReference>
<dbReference type="Gene3D" id="3.40.50.300">
    <property type="entry name" value="P-loop containing nucleotide triphosphate hydrolases"/>
    <property type="match status" value="2"/>
</dbReference>
<dbReference type="SMART" id="SM00490">
    <property type="entry name" value="HELICc"/>
    <property type="match status" value="1"/>
</dbReference>
<accession>A0A8J8FGG6</accession>
<protein>
    <submittedName>
        <fullName evidence="8">DEAD/DEAH box helicase</fullName>
    </submittedName>
</protein>
<dbReference type="GO" id="GO:0005829">
    <property type="term" value="C:cytosol"/>
    <property type="evidence" value="ECO:0007669"/>
    <property type="project" value="TreeGrafter"/>
</dbReference>
<dbReference type="Pfam" id="PF00271">
    <property type="entry name" value="Helicase_C"/>
    <property type="match status" value="1"/>
</dbReference>
<keyword evidence="1" id="KW-0547">Nucleotide-binding</keyword>
<dbReference type="GO" id="GO:0003724">
    <property type="term" value="F:RNA helicase activity"/>
    <property type="evidence" value="ECO:0007669"/>
    <property type="project" value="TreeGrafter"/>
</dbReference>
<dbReference type="RefSeq" id="WP_171607340.1">
    <property type="nucleotide sequence ID" value="NZ_WHPF01000005.1"/>
</dbReference>
<evidence type="ECO:0000313" key="8">
    <source>
        <dbReference type="EMBL" id="NNV55411.1"/>
    </source>
</evidence>
<dbReference type="EMBL" id="WHPF01000005">
    <property type="protein sequence ID" value="NNV55411.1"/>
    <property type="molecule type" value="Genomic_DNA"/>
</dbReference>
<dbReference type="InterPro" id="IPR027417">
    <property type="entry name" value="P-loop_NTPase"/>
</dbReference>
<dbReference type="GO" id="GO:0016787">
    <property type="term" value="F:hydrolase activity"/>
    <property type="evidence" value="ECO:0007669"/>
    <property type="project" value="UniProtKB-KW"/>
</dbReference>
<evidence type="ECO:0000256" key="3">
    <source>
        <dbReference type="ARBA" id="ARBA00022806"/>
    </source>
</evidence>
<comment type="similarity">
    <text evidence="5">Belongs to the DEAD box helicase family.</text>
</comment>
<dbReference type="PANTHER" id="PTHR47959">
    <property type="entry name" value="ATP-DEPENDENT RNA HELICASE RHLE-RELATED"/>
    <property type="match status" value="1"/>
</dbReference>
<sequence length="440" mass="49021">MFTQVQLEAILHRLEIPALNAMQQAAQATITAQAGTVLLSPTGSGKTLAFLLPVASFLRADIKTVQCLILTPSRELALQIEQVWKKMSTGFKVACCYGGHDMQTEIQNMAEPPTLLIGTPGRIKDHMERNSFTSKDISTIVLDEFDKSLELGFDEEMQFIMGELQQLQKRILVSATKALVIPDFTGLVQPEVLDYITIQEEPPALEIKLVASAEKDKIDALYQLLCFIQTGSVIIFCNHREAVERTTTLLQQKGIDAGCFHGGLEQMQREQALVKLRNGTTQFLVATDLAARGLDIPEVKHIIHYHLPHTAAEFTHRNGRTARMQATGTAYLLMHDTETIPAYVAAIATTLQLPIKVKPPLPTVWTTLFINGGKKEKLNKTDIVGFFTQKGKLDKADIGLIEVKDFVCFTAVKKQKVKELLLRIQNEKMKGKKYIVKIAR</sequence>
<dbReference type="AlphaFoldDB" id="A0A8J8FGG6"/>
<evidence type="ECO:0000256" key="4">
    <source>
        <dbReference type="ARBA" id="ARBA00022840"/>
    </source>
</evidence>
<keyword evidence="3 8" id="KW-0347">Helicase</keyword>
<evidence type="ECO:0000256" key="5">
    <source>
        <dbReference type="ARBA" id="ARBA00038437"/>
    </source>
</evidence>
<evidence type="ECO:0000313" key="9">
    <source>
        <dbReference type="Proteomes" id="UP000598971"/>
    </source>
</evidence>